<organism evidence="9 10">
    <name type="scientific">Oceanithermus desulfurans NBRC 100063</name>
    <dbReference type="NCBI Taxonomy" id="1227550"/>
    <lineage>
        <taxon>Bacteria</taxon>
        <taxon>Thermotogati</taxon>
        <taxon>Deinococcota</taxon>
        <taxon>Deinococci</taxon>
        <taxon>Thermales</taxon>
        <taxon>Thermaceae</taxon>
        <taxon>Oceanithermus</taxon>
    </lineage>
</organism>
<feature type="transmembrane region" description="Helical" evidence="8">
    <location>
        <begin position="69"/>
        <end position="87"/>
    </location>
</feature>
<dbReference type="Pfam" id="PF01925">
    <property type="entry name" value="TauE"/>
    <property type="match status" value="1"/>
</dbReference>
<dbReference type="InterPro" id="IPR052017">
    <property type="entry name" value="TSUP"/>
</dbReference>
<accession>A0A511RHS6</accession>
<gene>
    <name evidence="9" type="ORF">ODE01S_06320</name>
</gene>
<evidence type="ECO:0000313" key="10">
    <source>
        <dbReference type="Proteomes" id="UP000321827"/>
    </source>
</evidence>
<comment type="similarity">
    <text evidence="2 8">Belongs to the 4-toluene sulfonate uptake permease (TSUP) (TC 2.A.102) family.</text>
</comment>
<keyword evidence="3" id="KW-0813">Transport</keyword>
<comment type="caution">
    <text evidence="9">The sequence shown here is derived from an EMBL/GenBank/DDBJ whole genome shotgun (WGS) entry which is preliminary data.</text>
</comment>
<dbReference type="AlphaFoldDB" id="A0A511RHS6"/>
<evidence type="ECO:0000256" key="6">
    <source>
        <dbReference type="ARBA" id="ARBA00022989"/>
    </source>
</evidence>
<sequence>MVPGLNLLAVFAFAIKGLAGFGPALFIVPVLGLFWPLRQVVPYTAFLLFLANLPMLWLVRQGLEPRRDLPAAAAYALGLVLGTRLLVTLPEARLKFALGLVLLVFALWSLVRLPSPETAPPLNAAELARLALVMLTGGLLVGTLGAGALPLFVYLPLRYPPAAMRALFTSAFGLGTLVWTLANWQAGLLTAELVRLALLSLPGTLAGLWLGARLFERLPHRGQVRTVALLLVPVALKLMGAL</sequence>
<evidence type="ECO:0000256" key="3">
    <source>
        <dbReference type="ARBA" id="ARBA00022448"/>
    </source>
</evidence>
<feature type="transmembrane region" description="Helical" evidence="8">
    <location>
        <begin position="40"/>
        <end position="57"/>
    </location>
</feature>
<keyword evidence="7 8" id="KW-0472">Membrane</keyword>
<proteinExistence type="inferred from homology"/>
<dbReference type="PANTHER" id="PTHR30269">
    <property type="entry name" value="TRANSMEMBRANE PROTEIN YFCA"/>
    <property type="match status" value="1"/>
</dbReference>
<keyword evidence="4 8" id="KW-1003">Cell membrane</keyword>
<protein>
    <recommendedName>
        <fullName evidence="8">Probable membrane transporter protein</fullName>
    </recommendedName>
</protein>
<name>A0A511RHS6_9DEIN</name>
<dbReference type="GO" id="GO:0005886">
    <property type="term" value="C:plasma membrane"/>
    <property type="evidence" value="ECO:0007669"/>
    <property type="project" value="UniProtKB-SubCell"/>
</dbReference>
<evidence type="ECO:0000256" key="8">
    <source>
        <dbReference type="RuleBase" id="RU363041"/>
    </source>
</evidence>
<feature type="transmembrane region" description="Helical" evidence="8">
    <location>
        <begin position="193"/>
        <end position="212"/>
    </location>
</feature>
<keyword evidence="5 8" id="KW-0812">Transmembrane</keyword>
<evidence type="ECO:0000256" key="7">
    <source>
        <dbReference type="ARBA" id="ARBA00023136"/>
    </source>
</evidence>
<evidence type="ECO:0000313" key="9">
    <source>
        <dbReference type="EMBL" id="GEM89198.1"/>
    </source>
</evidence>
<comment type="subcellular location">
    <subcellularLocation>
        <location evidence="1 8">Cell membrane</location>
        <topology evidence="1 8">Multi-pass membrane protein</topology>
    </subcellularLocation>
</comment>
<keyword evidence="6 8" id="KW-1133">Transmembrane helix</keyword>
<feature type="transmembrane region" description="Helical" evidence="8">
    <location>
        <begin position="6"/>
        <end position="28"/>
    </location>
</feature>
<evidence type="ECO:0000256" key="5">
    <source>
        <dbReference type="ARBA" id="ARBA00022692"/>
    </source>
</evidence>
<evidence type="ECO:0000256" key="4">
    <source>
        <dbReference type="ARBA" id="ARBA00022475"/>
    </source>
</evidence>
<dbReference type="OrthoDB" id="9836777at2"/>
<reference evidence="9 10" key="1">
    <citation type="submission" date="2019-07" db="EMBL/GenBank/DDBJ databases">
        <title>Whole genome shotgun sequence of Oceanithermus desulfurans NBRC 100063.</title>
        <authorList>
            <person name="Hosoyama A."/>
            <person name="Uohara A."/>
            <person name="Ohji S."/>
            <person name="Ichikawa N."/>
        </authorList>
    </citation>
    <scope>NUCLEOTIDE SEQUENCE [LARGE SCALE GENOMIC DNA]</scope>
    <source>
        <strain evidence="9 10">NBRC 100063</strain>
    </source>
</reference>
<dbReference type="PANTHER" id="PTHR30269:SF37">
    <property type="entry name" value="MEMBRANE TRANSPORTER PROTEIN"/>
    <property type="match status" value="1"/>
</dbReference>
<feature type="transmembrane region" description="Helical" evidence="8">
    <location>
        <begin position="94"/>
        <end position="111"/>
    </location>
</feature>
<feature type="transmembrane region" description="Helical" evidence="8">
    <location>
        <begin position="162"/>
        <end position="181"/>
    </location>
</feature>
<dbReference type="InterPro" id="IPR002781">
    <property type="entry name" value="TM_pro_TauE-like"/>
</dbReference>
<evidence type="ECO:0000256" key="1">
    <source>
        <dbReference type="ARBA" id="ARBA00004651"/>
    </source>
</evidence>
<feature type="transmembrane region" description="Helical" evidence="8">
    <location>
        <begin position="131"/>
        <end position="155"/>
    </location>
</feature>
<dbReference type="Proteomes" id="UP000321827">
    <property type="component" value="Unassembled WGS sequence"/>
</dbReference>
<dbReference type="EMBL" id="BJXN01000003">
    <property type="protein sequence ID" value="GEM89198.1"/>
    <property type="molecule type" value="Genomic_DNA"/>
</dbReference>
<dbReference type="RefSeq" id="WP_147145744.1">
    <property type="nucleotide sequence ID" value="NZ_BJXN01000003.1"/>
</dbReference>
<evidence type="ECO:0000256" key="2">
    <source>
        <dbReference type="ARBA" id="ARBA00009142"/>
    </source>
</evidence>